<dbReference type="InterPro" id="IPR032710">
    <property type="entry name" value="NTF2-like_dom_sf"/>
</dbReference>
<feature type="domain" description="DUF4440" evidence="2">
    <location>
        <begin position="25"/>
        <end position="135"/>
    </location>
</feature>
<dbReference type="InterPro" id="IPR027843">
    <property type="entry name" value="DUF4440"/>
</dbReference>
<dbReference type="EMBL" id="AP025592">
    <property type="protein sequence ID" value="BDG09374.1"/>
    <property type="molecule type" value="Genomic_DNA"/>
</dbReference>
<dbReference type="Proteomes" id="UP001162734">
    <property type="component" value="Chromosome"/>
</dbReference>
<protein>
    <recommendedName>
        <fullName evidence="2">DUF4440 domain-containing protein</fullName>
    </recommendedName>
</protein>
<organism evidence="3 4">
    <name type="scientific">Anaeromyxobacter paludicola</name>
    <dbReference type="NCBI Taxonomy" id="2918171"/>
    <lineage>
        <taxon>Bacteria</taxon>
        <taxon>Pseudomonadati</taxon>
        <taxon>Myxococcota</taxon>
        <taxon>Myxococcia</taxon>
        <taxon>Myxococcales</taxon>
        <taxon>Cystobacterineae</taxon>
        <taxon>Anaeromyxobacteraceae</taxon>
        <taxon>Anaeromyxobacter</taxon>
    </lineage>
</organism>
<keyword evidence="4" id="KW-1185">Reference proteome</keyword>
<dbReference type="Gene3D" id="3.10.450.50">
    <property type="match status" value="1"/>
</dbReference>
<gene>
    <name evidence="3" type="ORF">AMPC_24870</name>
</gene>
<feature type="compositionally biased region" description="Polar residues" evidence="1">
    <location>
        <begin position="1"/>
        <end position="19"/>
    </location>
</feature>
<evidence type="ECO:0000313" key="3">
    <source>
        <dbReference type="EMBL" id="BDG09374.1"/>
    </source>
</evidence>
<evidence type="ECO:0000313" key="4">
    <source>
        <dbReference type="Proteomes" id="UP001162734"/>
    </source>
</evidence>
<dbReference type="Pfam" id="PF14534">
    <property type="entry name" value="DUF4440"/>
    <property type="match status" value="1"/>
</dbReference>
<evidence type="ECO:0000256" key="1">
    <source>
        <dbReference type="SAM" id="MobiDB-lite"/>
    </source>
</evidence>
<dbReference type="SUPFAM" id="SSF54427">
    <property type="entry name" value="NTF2-like"/>
    <property type="match status" value="1"/>
</dbReference>
<dbReference type="InterPro" id="IPR011944">
    <property type="entry name" value="Steroid_delta5-4_isomerase"/>
</dbReference>
<dbReference type="NCBIfam" id="TIGR02246">
    <property type="entry name" value="SgcJ/EcaC family oxidoreductase"/>
    <property type="match status" value="1"/>
</dbReference>
<feature type="region of interest" description="Disordered" evidence="1">
    <location>
        <begin position="1"/>
        <end position="21"/>
    </location>
</feature>
<dbReference type="RefSeq" id="WP_248341521.1">
    <property type="nucleotide sequence ID" value="NZ_AP025592.1"/>
</dbReference>
<sequence>METIPSTGEQQAGQRSQAVDPSLEAACRSFNEDFNRHDPAAVAAHFAEDATLITPGGELGRGRDGVAEVFGRDARGLLEGTRSTFTIRSARMLGQDLALLDLDHDLQGFRMPDGSRRATQLHVMILARRAGQTWQWLDARPYAFLPPPQRQ</sequence>
<accession>A0ABM7XBZ3</accession>
<reference evidence="4" key="1">
    <citation type="journal article" date="2022" name="Int. J. Syst. Evol. Microbiol.">
        <title>Anaeromyxobacter oryzae sp. nov., Anaeromyxobacter diazotrophicus sp. nov. and Anaeromyxobacter paludicola sp. nov., isolated from paddy soils.</title>
        <authorList>
            <person name="Itoh H."/>
            <person name="Xu Z."/>
            <person name="Mise K."/>
            <person name="Masuda Y."/>
            <person name="Ushijima N."/>
            <person name="Hayakawa C."/>
            <person name="Shiratori Y."/>
            <person name="Senoo K."/>
        </authorList>
    </citation>
    <scope>NUCLEOTIDE SEQUENCE [LARGE SCALE GENOMIC DNA]</scope>
    <source>
        <strain evidence="4">Red630</strain>
    </source>
</reference>
<evidence type="ECO:0000259" key="2">
    <source>
        <dbReference type="Pfam" id="PF14534"/>
    </source>
</evidence>
<proteinExistence type="predicted"/>
<name>A0ABM7XBZ3_9BACT</name>